<feature type="region of interest" description="Disordered" evidence="1">
    <location>
        <begin position="77"/>
        <end position="127"/>
    </location>
</feature>
<reference evidence="2" key="2">
    <citation type="submission" date="2025-09" db="UniProtKB">
        <authorList>
            <consortium name="Ensembl"/>
        </authorList>
    </citation>
    <scope>IDENTIFICATION</scope>
</reference>
<protein>
    <submittedName>
        <fullName evidence="2">Uncharacterized protein</fullName>
    </submittedName>
</protein>
<name>A0A8C5UEZ8_9PASS</name>
<keyword evidence="3" id="KW-1185">Reference proteome</keyword>
<dbReference type="OrthoDB" id="9819171at2759"/>
<dbReference type="Proteomes" id="UP000694560">
    <property type="component" value="Unplaced"/>
</dbReference>
<dbReference type="AlphaFoldDB" id="A0A8C5UEZ8"/>
<dbReference type="Ensembl" id="ENSMCST00000022713.1">
    <property type="protein sequence ID" value="ENSMCSP00000022143.1"/>
    <property type="gene ID" value="ENSMCSG00000015454.1"/>
</dbReference>
<reference evidence="2" key="1">
    <citation type="submission" date="2025-08" db="UniProtKB">
        <authorList>
            <consortium name="Ensembl"/>
        </authorList>
    </citation>
    <scope>IDENTIFICATION</scope>
</reference>
<evidence type="ECO:0000313" key="2">
    <source>
        <dbReference type="Ensembl" id="ENSMCSP00000022143.1"/>
    </source>
</evidence>
<accession>A0A8C5UEZ8</accession>
<evidence type="ECO:0000256" key="1">
    <source>
        <dbReference type="SAM" id="MobiDB-lite"/>
    </source>
</evidence>
<organism evidence="2 3">
    <name type="scientific">Malurus cyaneus samueli</name>
    <dbReference type="NCBI Taxonomy" id="2593467"/>
    <lineage>
        <taxon>Eukaryota</taxon>
        <taxon>Metazoa</taxon>
        <taxon>Chordata</taxon>
        <taxon>Craniata</taxon>
        <taxon>Vertebrata</taxon>
        <taxon>Euteleostomi</taxon>
        <taxon>Archelosauria</taxon>
        <taxon>Archosauria</taxon>
        <taxon>Dinosauria</taxon>
        <taxon>Saurischia</taxon>
        <taxon>Theropoda</taxon>
        <taxon>Coelurosauria</taxon>
        <taxon>Aves</taxon>
        <taxon>Neognathae</taxon>
        <taxon>Neoaves</taxon>
        <taxon>Telluraves</taxon>
        <taxon>Australaves</taxon>
        <taxon>Passeriformes</taxon>
        <taxon>Meliphagoidea</taxon>
        <taxon>Maluridae</taxon>
        <taxon>Malurus</taxon>
    </lineage>
</organism>
<proteinExistence type="predicted"/>
<evidence type="ECO:0000313" key="3">
    <source>
        <dbReference type="Proteomes" id="UP000694560"/>
    </source>
</evidence>
<sequence length="127" mass="13762">MCIFLGSPARLFSPSLCDQSHPRTSGTYLQNLLRAPPHPTSTESYLLRGPPSMSEFIHGHRLSKEKRLTVAIPDCQQPAASIPPHGSQLARGPDCQTVSPNALPEEQPHSSSQCAPLNCLSKPPPYP</sequence>